<name>A0A6P8AXN8_PYRGI</name>
<evidence type="ECO:0000256" key="2">
    <source>
        <dbReference type="SAM" id="Phobius"/>
    </source>
</evidence>
<evidence type="ECO:0000313" key="3">
    <source>
        <dbReference type="Proteomes" id="UP000515153"/>
    </source>
</evidence>
<accession>A0A6P8AXN8</accession>
<keyword evidence="2" id="KW-0812">Transmembrane</keyword>
<organism evidence="3 4">
    <name type="scientific">Pyricularia grisea</name>
    <name type="common">Crabgrass-specific blast fungus</name>
    <name type="synonym">Magnaporthe grisea</name>
    <dbReference type="NCBI Taxonomy" id="148305"/>
    <lineage>
        <taxon>Eukaryota</taxon>
        <taxon>Fungi</taxon>
        <taxon>Dikarya</taxon>
        <taxon>Ascomycota</taxon>
        <taxon>Pezizomycotina</taxon>
        <taxon>Sordariomycetes</taxon>
        <taxon>Sordariomycetidae</taxon>
        <taxon>Magnaporthales</taxon>
        <taxon>Pyriculariaceae</taxon>
        <taxon>Pyricularia</taxon>
    </lineage>
</organism>
<reference evidence="4" key="3">
    <citation type="submission" date="2025-08" db="UniProtKB">
        <authorList>
            <consortium name="RefSeq"/>
        </authorList>
    </citation>
    <scope>IDENTIFICATION</scope>
    <source>
        <strain evidence="4">NI907</strain>
    </source>
</reference>
<dbReference type="Proteomes" id="UP000515153">
    <property type="component" value="Chromosome VII"/>
</dbReference>
<evidence type="ECO:0000313" key="4">
    <source>
        <dbReference type="RefSeq" id="XP_030979685.1"/>
    </source>
</evidence>
<feature type="compositionally biased region" description="Pro residues" evidence="1">
    <location>
        <begin position="91"/>
        <end position="104"/>
    </location>
</feature>
<keyword evidence="2" id="KW-1133">Transmembrane helix</keyword>
<keyword evidence="3" id="KW-1185">Reference proteome</keyword>
<sequence length="532" mass="60005">MDDGFDPEAFYPLQRSMFIDKLTYKPKPALVIEVYKSVVGPPYFLAAKRTAEDLDQWVRTQVTNDRDGFSRPGLRLIIGDAQDAEPKPKIRPGPPRPPGLGGVPPPPRIVGAPGPVPSPFNFPEASMPEIIYPPVGSNPIPEDGDSQWPPDEKIIERRRSHQTGRCVPFSAETLERITSSFSLPTSTHWLFQTDNVHFKIYRMSRSVIGLTARYFCNKGLDVALSMSYCPKTDITTALMVGLTVRQTEFFRAQVCKLARIAHHPALVPTLMAESVRRVIVGRFFTIDAVAKSIEISFRLLSPMRLCIRAVQILKDLAILEMELEMLETQRAGAVDFVHLTSDGGLRSEKGKEKPRLDIVDIGLVLEERLDFLLITTKQPRAMIRMHKERVQAVLSIAASPNASSLSSTVIQIRDAVNDHFSRSVTSFWWLRSGFLIIITFTPGIFAATLFSTTFMAAVNPPQWTFWAIATPLTIGILVAMAIWRFWDPPEWLRCWPDIARWMREIKYKVRRRFGFNDDSSSTDSTSLVDDDD</sequence>
<gene>
    <name evidence="4" type="ORF">PgNI_10243</name>
</gene>
<dbReference type="RefSeq" id="XP_030979685.1">
    <property type="nucleotide sequence ID" value="XM_031130217.1"/>
</dbReference>
<keyword evidence="2" id="KW-0472">Membrane</keyword>
<proteinExistence type="predicted"/>
<feature type="region of interest" description="Disordered" evidence="1">
    <location>
        <begin position="80"/>
        <end position="104"/>
    </location>
</feature>
<dbReference type="KEGG" id="pgri:PgNI_10243"/>
<evidence type="ECO:0000256" key="1">
    <source>
        <dbReference type="SAM" id="MobiDB-lite"/>
    </source>
</evidence>
<feature type="transmembrane region" description="Helical" evidence="2">
    <location>
        <begin position="463"/>
        <end position="486"/>
    </location>
</feature>
<dbReference type="GeneID" id="41965125"/>
<reference evidence="4" key="2">
    <citation type="submission" date="2019-10" db="EMBL/GenBank/DDBJ databases">
        <authorList>
            <consortium name="NCBI Genome Project"/>
        </authorList>
    </citation>
    <scope>NUCLEOTIDE SEQUENCE</scope>
    <source>
        <strain evidence="4">NI907</strain>
    </source>
</reference>
<dbReference type="OrthoDB" id="1046782at2759"/>
<protein>
    <submittedName>
        <fullName evidence="4">Uncharacterized protein</fullName>
    </submittedName>
</protein>
<feature type="transmembrane region" description="Helical" evidence="2">
    <location>
        <begin position="428"/>
        <end position="451"/>
    </location>
</feature>
<reference evidence="3 4" key="1">
    <citation type="journal article" date="2019" name="Mol. Biol. Evol.">
        <title>Blast fungal genomes show frequent chromosomal changes, gene gains and losses, and effector gene turnover.</title>
        <authorList>
            <person name="Gomez Luciano L.B."/>
            <person name="Jason Tsai I."/>
            <person name="Chuma I."/>
            <person name="Tosa Y."/>
            <person name="Chen Y.H."/>
            <person name="Li J.Y."/>
            <person name="Li M.Y."/>
            <person name="Jade Lu M.Y."/>
            <person name="Nakayashiki H."/>
            <person name="Li W.H."/>
        </authorList>
    </citation>
    <scope>NUCLEOTIDE SEQUENCE [LARGE SCALE GENOMIC DNA]</scope>
    <source>
        <strain evidence="3 4">NI907</strain>
    </source>
</reference>
<dbReference type="AlphaFoldDB" id="A0A6P8AXN8"/>